<dbReference type="NCBIfam" id="TIGR00116">
    <property type="entry name" value="tsf"/>
    <property type="match status" value="1"/>
</dbReference>
<dbReference type="Gene3D" id="3.30.479.20">
    <property type="entry name" value="Elongation factor Ts, dimerisation domain"/>
    <property type="match status" value="2"/>
</dbReference>
<dbReference type="InterPro" id="IPR036402">
    <property type="entry name" value="EF-Ts_dimer_sf"/>
</dbReference>
<dbReference type="SUPFAM" id="SSF54713">
    <property type="entry name" value="Elongation factor Ts (EF-Ts), dimerisation domain"/>
    <property type="match status" value="2"/>
</dbReference>
<evidence type="ECO:0000256" key="1">
    <source>
        <dbReference type="ARBA" id="ARBA00005532"/>
    </source>
</evidence>
<evidence type="ECO:0000256" key="6">
    <source>
        <dbReference type="HAMAP-Rule" id="MF_00050"/>
    </source>
</evidence>
<evidence type="ECO:0000313" key="10">
    <source>
        <dbReference type="EMBL" id="TQE96263.1"/>
    </source>
</evidence>
<dbReference type="SUPFAM" id="SSF46934">
    <property type="entry name" value="UBA-like"/>
    <property type="match status" value="1"/>
</dbReference>
<dbReference type="PROSITE" id="PS01126">
    <property type="entry name" value="EF_TS_1"/>
    <property type="match status" value="1"/>
</dbReference>
<evidence type="ECO:0000256" key="2">
    <source>
        <dbReference type="ARBA" id="ARBA00016956"/>
    </source>
</evidence>
<keyword evidence="4 6" id="KW-0251">Elongation factor</keyword>
<feature type="domain" description="Translation elongation factor EFTs/EF1B dimerisation" evidence="9">
    <location>
        <begin position="72"/>
        <end position="274"/>
    </location>
</feature>
<comment type="caution">
    <text evidence="10">The sequence shown here is derived from an EMBL/GenBank/DDBJ whole genome shotgun (WGS) entry which is preliminary data.</text>
</comment>
<protein>
    <recommendedName>
        <fullName evidence="2 6">Elongation factor Ts</fullName>
        <shortName evidence="6">EF-Ts</shortName>
    </recommendedName>
</protein>
<evidence type="ECO:0000313" key="11">
    <source>
        <dbReference type="Proteomes" id="UP000315400"/>
    </source>
</evidence>
<dbReference type="GO" id="GO:0005737">
    <property type="term" value="C:cytoplasm"/>
    <property type="evidence" value="ECO:0007669"/>
    <property type="project" value="UniProtKB-SubCell"/>
</dbReference>
<dbReference type="FunFam" id="1.10.8.10:FF:000001">
    <property type="entry name" value="Elongation factor Ts"/>
    <property type="match status" value="1"/>
</dbReference>
<dbReference type="PANTHER" id="PTHR11741:SF0">
    <property type="entry name" value="ELONGATION FACTOR TS, MITOCHONDRIAL"/>
    <property type="match status" value="1"/>
</dbReference>
<evidence type="ECO:0000256" key="3">
    <source>
        <dbReference type="ARBA" id="ARBA00022490"/>
    </source>
</evidence>
<dbReference type="Pfam" id="PF00889">
    <property type="entry name" value="EF_TS"/>
    <property type="match status" value="1"/>
</dbReference>
<reference evidence="10 11" key="1">
    <citation type="submission" date="2019-06" db="EMBL/GenBank/DDBJ databases">
        <title>Metagenome assembled Genome of Spiribacter salinus SL48-SHIP from the microbial mat of Salt Lake 48 (Novosibirsk region, Russia).</title>
        <authorList>
            <person name="Shipova A."/>
            <person name="Rozanov A.S."/>
            <person name="Bryanskaya A.V."/>
            <person name="Peltek S.E."/>
        </authorList>
    </citation>
    <scope>NUCLEOTIDE SEQUENCE [LARGE SCALE GENOMIC DNA]</scope>
    <source>
        <strain evidence="10">SL48-SHIP-2</strain>
    </source>
</reference>
<dbReference type="InterPro" id="IPR009060">
    <property type="entry name" value="UBA-like_sf"/>
</dbReference>
<dbReference type="PANTHER" id="PTHR11741">
    <property type="entry name" value="ELONGATION FACTOR TS"/>
    <property type="match status" value="1"/>
</dbReference>
<evidence type="ECO:0000256" key="4">
    <source>
        <dbReference type="ARBA" id="ARBA00022768"/>
    </source>
</evidence>
<dbReference type="InterPro" id="IPR014039">
    <property type="entry name" value="Transl_elong_EFTs/EF1B_dimer"/>
</dbReference>
<keyword evidence="3 6" id="KW-0963">Cytoplasm</keyword>
<dbReference type="FunFam" id="1.10.286.20:FF:000001">
    <property type="entry name" value="Elongation factor Ts"/>
    <property type="match status" value="1"/>
</dbReference>
<gene>
    <name evidence="6" type="primary">tsf</name>
    <name evidence="10" type="ORF">FKY71_16755</name>
</gene>
<dbReference type="STRING" id="1260251.SPISAL_04495"/>
<comment type="subcellular location">
    <subcellularLocation>
        <location evidence="6 8">Cytoplasm</location>
    </subcellularLocation>
</comment>
<dbReference type="Proteomes" id="UP000315400">
    <property type="component" value="Unassembled WGS sequence"/>
</dbReference>
<comment type="similarity">
    <text evidence="1 6 7">Belongs to the EF-Ts family.</text>
</comment>
<dbReference type="GO" id="GO:0003746">
    <property type="term" value="F:translation elongation factor activity"/>
    <property type="evidence" value="ECO:0007669"/>
    <property type="project" value="UniProtKB-UniRule"/>
</dbReference>
<dbReference type="EMBL" id="VIFK01000352">
    <property type="protein sequence ID" value="TQE96263.1"/>
    <property type="molecule type" value="Genomic_DNA"/>
</dbReference>
<dbReference type="Gene3D" id="1.10.286.20">
    <property type="match status" value="1"/>
</dbReference>
<dbReference type="InterPro" id="IPR018101">
    <property type="entry name" value="Transl_elong_Ts_CS"/>
</dbReference>
<keyword evidence="5 6" id="KW-0648">Protein biosynthesis</keyword>
<dbReference type="HAMAP" id="MF_00050">
    <property type="entry name" value="EF_Ts"/>
    <property type="match status" value="1"/>
</dbReference>
<evidence type="ECO:0000256" key="7">
    <source>
        <dbReference type="RuleBase" id="RU000642"/>
    </source>
</evidence>
<proteinExistence type="inferred from homology"/>
<evidence type="ECO:0000259" key="9">
    <source>
        <dbReference type="Pfam" id="PF00889"/>
    </source>
</evidence>
<dbReference type="AlphaFoldDB" id="A0A540VJG3"/>
<accession>A0A540VJG3</accession>
<sequence length="294" mass="32043">MAITAQLVKDLRERTGAGMMECKKALVETSGDMDAAVEYMRKRGLAKADKKADRVAAEGAVVASIADNGKVGAIVEINSETDFVANGDDFKTFARQVVERILINDPADLGALMTLPLEAGGPDVEMAQKELVAKIGENIQVRRFQRFETESGAVHHYLHGGRIGVLLELEGGDTDLGRDLCMHIAASQPVCVSVDDVPEERAQHEREILIAQAQESGKPQEIIEKMVEGRLRKWLAEITLLGQPFVKDPDQTVEALLKSRGARVVRFARLEVGEGIEKRAENFAEEVAATIQGS</sequence>
<dbReference type="InterPro" id="IPR001816">
    <property type="entry name" value="Transl_elong_EFTs/EF1B"/>
</dbReference>
<comment type="function">
    <text evidence="6 7">Associates with the EF-Tu.GDP complex and induces the exchange of GDP to GTP. It remains bound to the aminoacyl-tRNA.EF-Tu.GTP complex up to the GTP hydrolysis stage on the ribosome.</text>
</comment>
<dbReference type="Gene3D" id="1.10.8.10">
    <property type="entry name" value="DNA helicase RuvA subunit, C-terminal domain"/>
    <property type="match status" value="1"/>
</dbReference>
<name>A0A540VJG3_9GAMM</name>
<dbReference type="PROSITE" id="PS01127">
    <property type="entry name" value="EF_TS_2"/>
    <property type="match status" value="1"/>
</dbReference>
<evidence type="ECO:0000256" key="5">
    <source>
        <dbReference type="ARBA" id="ARBA00022917"/>
    </source>
</evidence>
<dbReference type="CDD" id="cd14275">
    <property type="entry name" value="UBA_EF-Ts"/>
    <property type="match status" value="1"/>
</dbReference>
<feature type="region of interest" description="Involved in Mg(2+) ion dislocation from EF-Tu" evidence="6">
    <location>
        <begin position="81"/>
        <end position="84"/>
    </location>
</feature>
<organism evidence="10 11">
    <name type="scientific">Spiribacter salinus</name>
    <dbReference type="NCBI Taxonomy" id="1335746"/>
    <lineage>
        <taxon>Bacteria</taxon>
        <taxon>Pseudomonadati</taxon>
        <taxon>Pseudomonadota</taxon>
        <taxon>Gammaproteobacteria</taxon>
        <taxon>Chromatiales</taxon>
        <taxon>Ectothiorhodospiraceae</taxon>
        <taxon>Spiribacter</taxon>
    </lineage>
</organism>
<evidence type="ECO:0000256" key="8">
    <source>
        <dbReference type="RuleBase" id="RU000643"/>
    </source>
</evidence>